<evidence type="ECO:0000313" key="6">
    <source>
        <dbReference type="EMBL" id="HIT42172.1"/>
    </source>
</evidence>
<dbReference type="InterPro" id="IPR036291">
    <property type="entry name" value="NAD(P)-bd_dom_sf"/>
</dbReference>
<evidence type="ECO:0000256" key="1">
    <source>
        <dbReference type="ARBA" id="ARBA00001947"/>
    </source>
</evidence>
<evidence type="ECO:0000256" key="3">
    <source>
        <dbReference type="ARBA" id="ARBA00022723"/>
    </source>
</evidence>
<evidence type="ECO:0000259" key="5">
    <source>
        <dbReference type="SMART" id="SM00829"/>
    </source>
</evidence>
<proteinExistence type="inferred from homology"/>
<dbReference type="PANTHER" id="PTHR42813:SF4">
    <property type="entry name" value="NADP-DEPENDENT ISOPROPANOL DEHYDROGENASE"/>
    <property type="match status" value="1"/>
</dbReference>
<dbReference type="InterPro" id="IPR020843">
    <property type="entry name" value="ER"/>
</dbReference>
<feature type="domain" description="Enoyl reductase (ER)" evidence="5">
    <location>
        <begin position="10"/>
        <end position="350"/>
    </location>
</feature>
<dbReference type="Pfam" id="PF08240">
    <property type="entry name" value="ADH_N"/>
    <property type="match status" value="1"/>
</dbReference>
<dbReference type="InterPro" id="IPR013154">
    <property type="entry name" value="ADH-like_N"/>
</dbReference>
<dbReference type="Gene3D" id="3.40.50.720">
    <property type="entry name" value="NAD(P)-binding Rossmann-like Domain"/>
    <property type="match status" value="1"/>
</dbReference>
<dbReference type="GO" id="GO:0016491">
    <property type="term" value="F:oxidoreductase activity"/>
    <property type="evidence" value="ECO:0007669"/>
    <property type="project" value="InterPro"/>
</dbReference>
<keyword evidence="3" id="KW-0479">Metal-binding</keyword>
<evidence type="ECO:0000256" key="2">
    <source>
        <dbReference type="ARBA" id="ARBA00008072"/>
    </source>
</evidence>
<dbReference type="PANTHER" id="PTHR42813">
    <property type="entry name" value="ZINC-TYPE ALCOHOL DEHYDROGENASE-LIKE"/>
    <property type="match status" value="1"/>
</dbReference>
<accession>A0A9D1GKI9</accession>
<dbReference type="Pfam" id="PF00107">
    <property type="entry name" value="ADH_zinc_N"/>
    <property type="match status" value="1"/>
</dbReference>
<sequence>MKSFVLIEPGKVGWHDSPEPVLTPFGAILRPVAAAPCSSDVHTVFGGGSRKAPNLILGHECVAQILETGEGVRDFQPGEIVAVPAITPDWRAPGIQEGNFNHASAPFSGHQLGRSQPGVFAEKFAVPDADTTLAKIPEGVTIPQALMCVDVVTTGFTGAECADIKFGDTVVVMGIGPIGLMAVEGARLKGAARILAVGTRPVCVSLAKEFGATEVLSYRDGDLVKQVMERTGGVGADSVILCGGGDEAFAQAFDMVRYGIGTVSNVNYFGGTGNLPFPKFSGGRGMAGKTLRTELARGGRARIERMMKMVQYGRIHPEKLITHTLEGLDKIEEALYLMKEKPQDLVKVMVKINWERQ</sequence>
<evidence type="ECO:0000313" key="7">
    <source>
        <dbReference type="Proteomes" id="UP000886860"/>
    </source>
</evidence>
<dbReference type="InterPro" id="IPR013149">
    <property type="entry name" value="ADH-like_C"/>
</dbReference>
<dbReference type="SMART" id="SM00829">
    <property type="entry name" value="PKS_ER"/>
    <property type="match status" value="1"/>
</dbReference>
<comment type="caution">
    <text evidence="6">The sequence shown here is derived from an EMBL/GenBank/DDBJ whole genome shotgun (WGS) entry which is preliminary data.</text>
</comment>
<comment type="cofactor">
    <cofactor evidence="1">
        <name>Zn(2+)</name>
        <dbReference type="ChEBI" id="CHEBI:29105"/>
    </cofactor>
</comment>
<dbReference type="Proteomes" id="UP000886860">
    <property type="component" value="Unassembled WGS sequence"/>
</dbReference>
<dbReference type="SUPFAM" id="SSF51735">
    <property type="entry name" value="NAD(P)-binding Rossmann-fold domains"/>
    <property type="match status" value="1"/>
</dbReference>
<name>A0A9D1GKI9_9FIRM</name>
<protein>
    <submittedName>
        <fullName evidence="6">Zinc-binding dehydrogenase</fullName>
    </submittedName>
</protein>
<dbReference type="Gene3D" id="3.90.180.10">
    <property type="entry name" value="Medium-chain alcohol dehydrogenases, catalytic domain"/>
    <property type="match status" value="1"/>
</dbReference>
<keyword evidence="4" id="KW-0862">Zinc</keyword>
<evidence type="ECO:0000256" key="4">
    <source>
        <dbReference type="ARBA" id="ARBA00022833"/>
    </source>
</evidence>
<reference evidence="6" key="1">
    <citation type="submission" date="2020-10" db="EMBL/GenBank/DDBJ databases">
        <authorList>
            <person name="Gilroy R."/>
        </authorList>
    </citation>
    <scope>NUCLEOTIDE SEQUENCE</scope>
    <source>
        <strain evidence="6">CHK123-3438</strain>
    </source>
</reference>
<reference evidence="6" key="2">
    <citation type="journal article" date="2021" name="PeerJ">
        <title>Extensive microbial diversity within the chicken gut microbiome revealed by metagenomics and culture.</title>
        <authorList>
            <person name="Gilroy R."/>
            <person name="Ravi A."/>
            <person name="Getino M."/>
            <person name="Pursley I."/>
            <person name="Horton D.L."/>
            <person name="Alikhan N.F."/>
            <person name="Baker D."/>
            <person name="Gharbi K."/>
            <person name="Hall N."/>
            <person name="Watson M."/>
            <person name="Adriaenssens E.M."/>
            <person name="Foster-Nyarko E."/>
            <person name="Jarju S."/>
            <person name="Secka A."/>
            <person name="Antonio M."/>
            <person name="Oren A."/>
            <person name="Chaudhuri R.R."/>
            <person name="La Ragione R."/>
            <person name="Hildebrand F."/>
            <person name="Pallen M.J."/>
        </authorList>
    </citation>
    <scope>NUCLEOTIDE SEQUENCE</scope>
    <source>
        <strain evidence="6">CHK123-3438</strain>
    </source>
</reference>
<gene>
    <name evidence="6" type="ORF">IAB60_08795</name>
</gene>
<dbReference type="EMBL" id="DVKS01000152">
    <property type="protein sequence ID" value="HIT42172.1"/>
    <property type="molecule type" value="Genomic_DNA"/>
</dbReference>
<dbReference type="GO" id="GO:0046872">
    <property type="term" value="F:metal ion binding"/>
    <property type="evidence" value="ECO:0007669"/>
    <property type="project" value="UniProtKB-KW"/>
</dbReference>
<comment type="similarity">
    <text evidence="2">Belongs to the zinc-containing alcohol dehydrogenase family.</text>
</comment>
<dbReference type="SUPFAM" id="SSF50129">
    <property type="entry name" value="GroES-like"/>
    <property type="match status" value="1"/>
</dbReference>
<dbReference type="InterPro" id="IPR011032">
    <property type="entry name" value="GroES-like_sf"/>
</dbReference>
<dbReference type="AlphaFoldDB" id="A0A9D1GKI9"/>
<organism evidence="6 7">
    <name type="scientific">Candidatus Caccovicinus merdipullorum</name>
    <dbReference type="NCBI Taxonomy" id="2840724"/>
    <lineage>
        <taxon>Bacteria</taxon>
        <taxon>Bacillati</taxon>
        <taxon>Bacillota</taxon>
        <taxon>Clostridia</taxon>
        <taxon>Eubacteriales</taxon>
        <taxon>Candidatus Caccovicinus</taxon>
    </lineage>
</organism>